<dbReference type="InterPro" id="IPR010989">
    <property type="entry name" value="SNARE"/>
</dbReference>
<accession>A0AAD9GHM5</accession>
<dbReference type="GO" id="GO:0048278">
    <property type="term" value="P:vesicle docking"/>
    <property type="evidence" value="ECO:0007669"/>
    <property type="project" value="TreeGrafter"/>
</dbReference>
<evidence type="ECO:0000256" key="4">
    <source>
        <dbReference type="ARBA" id="ARBA00022692"/>
    </source>
</evidence>
<keyword evidence="12" id="KW-1185">Reference proteome</keyword>
<keyword evidence="9" id="KW-0472">Membrane</keyword>
<keyword evidence="7" id="KW-0333">Golgi apparatus</keyword>
<keyword evidence="4" id="KW-0812">Transmembrane</keyword>
<dbReference type="PANTHER" id="PTHR19957">
    <property type="entry name" value="SYNTAXIN"/>
    <property type="match status" value="1"/>
</dbReference>
<dbReference type="PANTHER" id="PTHR19957:SF83">
    <property type="entry name" value="SYNTAXIN-16"/>
    <property type="match status" value="1"/>
</dbReference>
<evidence type="ECO:0000313" key="11">
    <source>
        <dbReference type="EMBL" id="KAK1938401.1"/>
    </source>
</evidence>
<evidence type="ECO:0000256" key="6">
    <source>
        <dbReference type="ARBA" id="ARBA00022989"/>
    </source>
</evidence>
<dbReference type="GO" id="GO:0031201">
    <property type="term" value="C:SNARE complex"/>
    <property type="evidence" value="ECO:0007669"/>
    <property type="project" value="TreeGrafter"/>
</dbReference>
<reference evidence="11" key="2">
    <citation type="submission" date="2021-05" db="EMBL/GenBank/DDBJ databases">
        <authorList>
            <person name="Pain A."/>
        </authorList>
    </citation>
    <scope>NUCLEOTIDE SEQUENCE</scope>
    <source>
        <strain evidence="11">1802A</strain>
    </source>
</reference>
<evidence type="ECO:0000256" key="9">
    <source>
        <dbReference type="ARBA" id="ARBA00023136"/>
    </source>
</evidence>
<keyword evidence="8" id="KW-0175">Coiled coil</keyword>
<dbReference type="GO" id="GO:0000149">
    <property type="term" value="F:SNARE binding"/>
    <property type="evidence" value="ECO:0007669"/>
    <property type="project" value="TreeGrafter"/>
</dbReference>
<comment type="similarity">
    <text evidence="2">Belongs to the syntaxin family.</text>
</comment>
<dbReference type="AlphaFoldDB" id="A0AAD9GHM5"/>
<dbReference type="SUPFAM" id="SSF47661">
    <property type="entry name" value="t-snare proteins"/>
    <property type="match status" value="1"/>
</dbReference>
<evidence type="ECO:0000256" key="5">
    <source>
        <dbReference type="ARBA" id="ARBA00022927"/>
    </source>
</evidence>
<reference evidence="11" key="1">
    <citation type="journal article" date="2014" name="Nucleic Acids Res.">
        <title>The evolutionary dynamics of variant antigen genes in Babesia reveal a history of genomic innovation underlying host-parasite interaction.</title>
        <authorList>
            <person name="Jackson A.P."/>
            <person name="Otto T.D."/>
            <person name="Darby A."/>
            <person name="Ramaprasad A."/>
            <person name="Xia D."/>
            <person name="Echaide I.E."/>
            <person name="Farber M."/>
            <person name="Gahlot S."/>
            <person name="Gamble J."/>
            <person name="Gupta D."/>
            <person name="Gupta Y."/>
            <person name="Jackson L."/>
            <person name="Malandrin L."/>
            <person name="Malas T.B."/>
            <person name="Moussa E."/>
            <person name="Nair M."/>
            <person name="Reid A.J."/>
            <person name="Sanders M."/>
            <person name="Sharma J."/>
            <person name="Tracey A."/>
            <person name="Quail M.A."/>
            <person name="Weir W."/>
            <person name="Wastling J.M."/>
            <person name="Hall N."/>
            <person name="Willadsen P."/>
            <person name="Lingelbach K."/>
            <person name="Shiels B."/>
            <person name="Tait A."/>
            <person name="Berriman M."/>
            <person name="Allred D.R."/>
            <person name="Pain A."/>
        </authorList>
    </citation>
    <scope>NUCLEOTIDE SEQUENCE</scope>
    <source>
        <strain evidence="11">1802A</strain>
    </source>
</reference>
<dbReference type="Proteomes" id="UP001195914">
    <property type="component" value="Unassembled WGS sequence"/>
</dbReference>
<comment type="caution">
    <text evidence="11">The sequence shown here is derived from an EMBL/GenBank/DDBJ whole genome shotgun (WGS) entry which is preliminary data.</text>
</comment>
<evidence type="ECO:0000313" key="12">
    <source>
        <dbReference type="Proteomes" id="UP001195914"/>
    </source>
</evidence>
<gene>
    <name evidence="11" type="ORF">X943_000936</name>
</gene>
<dbReference type="GO" id="GO:0006906">
    <property type="term" value="P:vesicle fusion"/>
    <property type="evidence" value="ECO:0007669"/>
    <property type="project" value="TreeGrafter"/>
</dbReference>
<keyword evidence="6" id="KW-1133">Transmembrane helix</keyword>
<evidence type="ECO:0000256" key="2">
    <source>
        <dbReference type="ARBA" id="ARBA00009063"/>
    </source>
</evidence>
<feature type="domain" description="T-SNARE coiled-coil homology" evidence="10">
    <location>
        <begin position="207"/>
        <end position="269"/>
    </location>
</feature>
<dbReference type="InterPro" id="IPR045242">
    <property type="entry name" value="Syntaxin"/>
</dbReference>
<dbReference type="InterPro" id="IPR000727">
    <property type="entry name" value="T_SNARE_dom"/>
</dbReference>
<evidence type="ECO:0000256" key="7">
    <source>
        <dbReference type="ARBA" id="ARBA00023034"/>
    </source>
</evidence>
<evidence type="ECO:0000256" key="1">
    <source>
        <dbReference type="ARBA" id="ARBA00004409"/>
    </source>
</evidence>
<dbReference type="PROSITE" id="PS50192">
    <property type="entry name" value="T_SNARE"/>
    <property type="match status" value="1"/>
</dbReference>
<evidence type="ECO:0000259" key="10">
    <source>
        <dbReference type="PROSITE" id="PS50192"/>
    </source>
</evidence>
<name>A0AAD9GHM5_BABDI</name>
<sequence length="301" mass="34442">MLMETVIYQNLTHSYRSLRTKERQKAHRFEIGHLDTPLLASSNGHSDAHPDSSDLSGHVTVKIDLPPSWLELVEDCNFTLKNTANRIKDLEKAQNMSLLSVFDKMGKGNHEQITSISVDIASMIKKIERNIEIIGNNTPDYVENQLRKNARHKIANQLLELSGNFRRLKKAYYDSVEEDTQKRANTGLPDMVLANDSFMQEQVQMSHENIADRTSKLHEITMTMQELKDMYTQLATMVVEQGSMLDQIDYNVRTFTENTKATVRELRKTFKRESSATGIKVVRNLVGVIFLELIIVVIKFA</sequence>
<organism evidence="11 12">
    <name type="scientific">Babesia divergens</name>
    <dbReference type="NCBI Taxonomy" id="32595"/>
    <lineage>
        <taxon>Eukaryota</taxon>
        <taxon>Sar</taxon>
        <taxon>Alveolata</taxon>
        <taxon>Apicomplexa</taxon>
        <taxon>Aconoidasida</taxon>
        <taxon>Piroplasmida</taxon>
        <taxon>Babesiidae</taxon>
        <taxon>Babesia</taxon>
    </lineage>
</organism>
<evidence type="ECO:0000256" key="3">
    <source>
        <dbReference type="ARBA" id="ARBA00022448"/>
    </source>
</evidence>
<dbReference type="SMART" id="SM00397">
    <property type="entry name" value="t_SNARE"/>
    <property type="match status" value="1"/>
</dbReference>
<dbReference type="GO" id="GO:0005484">
    <property type="term" value="F:SNAP receptor activity"/>
    <property type="evidence" value="ECO:0007669"/>
    <property type="project" value="TreeGrafter"/>
</dbReference>
<evidence type="ECO:0000256" key="8">
    <source>
        <dbReference type="ARBA" id="ARBA00023054"/>
    </source>
</evidence>
<dbReference type="EMBL" id="JAHBMH010000024">
    <property type="protein sequence ID" value="KAK1938401.1"/>
    <property type="molecule type" value="Genomic_DNA"/>
</dbReference>
<proteinExistence type="inferred from homology"/>
<protein>
    <submittedName>
        <fullName evidence="11">t-SNARE protein</fullName>
    </submittedName>
</protein>
<dbReference type="Gene3D" id="1.20.58.70">
    <property type="match status" value="1"/>
</dbReference>
<keyword evidence="3" id="KW-0813">Transport</keyword>
<dbReference type="CDD" id="cd15845">
    <property type="entry name" value="SNARE_syntaxin16"/>
    <property type="match status" value="1"/>
</dbReference>
<dbReference type="GO" id="GO:0006886">
    <property type="term" value="P:intracellular protein transport"/>
    <property type="evidence" value="ECO:0007669"/>
    <property type="project" value="TreeGrafter"/>
</dbReference>
<dbReference type="GO" id="GO:0000139">
    <property type="term" value="C:Golgi membrane"/>
    <property type="evidence" value="ECO:0007669"/>
    <property type="project" value="UniProtKB-SubCell"/>
</dbReference>
<keyword evidence="5" id="KW-0653">Protein transport</keyword>
<comment type="subcellular location">
    <subcellularLocation>
        <location evidence="1">Golgi apparatus membrane</location>
        <topology evidence="1">Single-pass type IV membrane protein</topology>
    </subcellularLocation>
</comment>